<comment type="subcellular location">
    <subcellularLocation>
        <location evidence="1">Endoplasmic reticulum membrane</location>
        <topology evidence="1">Multi-pass membrane protein</topology>
    </subcellularLocation>
</comment>
<keyword evidence="16" id="KW-1185">Reference proteome</keyword>
<comment type="similarity">
    <text evidence="3">Belongs to the ALG10 glucosyltransferase family.</text>
</comment>
<evidence type="ECO:0000256" key="6">
    <source>
        <dbReference type="ARBA" id="ARBA00022676"/>
    </source>
</evidence>
<protein>
    <recommendedName>
        <fullName evidence="5">Dol-P-Glc:Glc(2)Man(9)GlcNAc(2)-PP-Dol alpha-1,2-glucosyltransferase</fullName>
        <ecNumber evidence="4">2.4.1.256</ecNumber>
    </recommendedName>
</protein>
<feature type="transmembrane region" description="Helical" evidence="14">
    <location>
        <begin position="20"/>
        <end position="36"/>
    </location>
</feature>
<evidence type="ECO:0000313" key="15">
    <source>
        <dbReference type="EMBL" id="KAK0173528.1"/>
    </source>
</evidence>
<dbReference type="PANTHER" id="PTHR12989:SF10">
    <property type="entry name" value="DOL-P-GLC:GLC(2)MAN(9)GLCNAC(2)-PP-DOL ALPHA-1,2-GLUCOSYLTRANSFERASE-RELATED"/>
    <property type="match status" value="1"/>
</dbReference>
<reference evidence="15" key="2">
    <citation type="submission" date="2023-03" db="EMBL/GenBank/DDBJ databases">
        <authorList>
            <person name="Inwood S.N."/>
            <person name="Skelly J.G."/>
            <person name="Guhlin J."/>
            <person name="Harrop T.W.R."/>
            <person name="Goldson S.G."/>
            <person name="Dearden P.K."/>
        </authorList>
    </citation>
    <scope>NUCLEOTIDE SEQUENCE</scope>
    <source>
        <strain evidence="15">Irish</strain>
        <tissue evidence="15">Whole body</tissue>
    </source>
</reference>
<accession>A0AA39KTN4</accession>
<dbReference type="PANTHER" id="PTHR12989">
    <property type="entry name" value="ALPHA-1,2-GLUCOSYLTRANSFERASE ALG10"/>
    <property type="match status" value="1"/>
</dbReference>
<evidence type="ECO:0000256" key="11">
    <source>
        <dbReference type="ARBA" id="ARBA00023136"/>
    </source>
</evidence>
<proteinExistence type="inferred from homology"/>
<dbReference type="GO" id="GO:0006488">
    <property type="term" value="P:dolichol-linked oligosaccharide biosynthetic process"/>
    <property type="evidence" value="ECO:0007669"/>
    <property type="project" value="InterPro"/>
</dbReference>
<dbReference type="GO" id="GO:0106073">
    <property type="term" value="F:dolichyl pyrophosphate Glc2Man9GlcNAc2 alpha-1,2-glucosyltransferase activity"/>
    <property type="evidence" value="ECO:0007669"/>
    <property type="project" value="UniProtKB-EC"/>
</dbReference>
<dbReference type="Pfam" id="PF04922">
    <property type="entry name" value="DIE2_ALG10"/>
    <property type="match status" value="1"/>
</dbReference>
<keyword evidence="11 14" id="KW-0472">Membrane</keyword>
<keyword evidence="10 14" id="KW-1133">Transmembrane helix</keyword>
<evidence type="ECO:0000256" key="12">
    <source>
        <dbReference type="ARBA" id="ARBA00044727"/>
    </source>
</evidence>
<keyword evidence="9" id="KW-0256">Endoplasmic reticulum</keyword>
<comment type="function">
    <text evidence="12">Dol-P-Glc:Glc(2)Man(9)GlcNAc(2)-PP-Dol alpha-1,2-glucosyltransferase that operates in the biosynthetic pathway of dolichol-linked oligosaccharides, the glycan precursors employed in protein asparagine (N)-glycosylation. The assembly of dolichol-linked oligosaccharides begins on the cytosolic side of the endoplasmic reticulum membrane and finishes in its lumen. The sequential addition of sugars to dolichol pyrophosphate produces dolichol-linked oligosaccharides containing fourteen sugars, including two GlcNAcs, nine mannoses and three glucoses. Once assembled, the oligosaccharide is transferred from the lipid to nascent proteins by oligosaccharyltransferases. In the lumen of the endoplasmic reticulum, adds the third and last glucose residue from dolichyl phosphate glucose (Dol-P-Glc) onto the lipid-linked oligosaccharide intermediate Glc(2)Man(9)GlcNAc(2)-PP-Dol to produce Glc(3)Man(9)GlcNAc(2)-PP-Dol.</text>
</comment>
<keyword evidence="6" id="KW-0328">Glycosyltransferase</keyword>
<dbReference type="InterPro" id="IPR016900">
    <property type="entry name" value="Alg10"/>
</dbReference>
<evidence type="ECO:0000256" key="14">
    <source>
        <dbReference type="SAM" id="Phobius"/>
    </source>
</evidence>
<dbReference type="EC" id="2.4.1.256" evidence="4"/>
<evidence type="ECO:0000256" key="3">
    <source>
        <dbReference type="ARBA" id="ARBA00010600"/>
    </source>
</evidence>
<feature type="transmembrane region" description="Helical" evidence="14">
    <location>
        <begin position="100"/>
        <end position="119"/>
    </location>
</feature>
<keyword evidence="8 14" id="KW-0812">Transmembrane</keyword>
<evidence type="ECO:0000256" key="5">
    <source>
        <dbReference type="ARBA" id="ARBA00018512"/>
    </source>
</evidence>
<evidence type="ECO:0000256" key="1">
    <source>
        <dbReference type="ARBA" id="ARBA00004477"/>
    </source>
</evidence>
<comment type="catalytic activity">
    <reaction evidence="13">
        <text>an alpha-D-Glc-(1-&gt;3)-alpha-D-Glc-(1-&gt;3)-alpha-D-Man-(1-&gt;2)-alpha-D-Man-(1-&gt;2)-alpha-D-Man-(1-&gt;3)-[alpha-D-Man-(1-&gt;2)-alpha-D-Man-(1-&gt;3)-[alpha-D-Man-(1-&gt;2)-alpha-D-Man-(1-&gt;6)]-alpha-D-Man-(1-&gt;6)]-beta-D-Man-(1-&gt;4)-beta-D-GlcNAc-(1-&gt;4)-alpha-D-GlcNAc-diphospho-di-trans,poly-cis-dolichol + a di-trans,poly-cis-dolichyl beta-D-glucosyl phosphate = a alpha-D-Glc-(1-&gt;2)-alpha-D-Glc-(1-&gt;3)-alpha-D-Glc-(1-&gt;3)-alpha-D-Man-(1-&gt;2)-alpha-D-Man-(1-&gt;2)-alpha-D-Man-(1-&gt;3)-[alpha-D-Man-(1-&gt;2)-alpha-D-Man-(1-&gt;3)-[alpha-D-Man-(1-&gt;2)-alpha-D-Man-(1-&gt;6)]-alpha-D-Man-(1-&gt;6)]-beta-D-Man-(1-&gt;4)-beta-D-GlcNAc-(1-&gt;4)-alpha-D-GlcNAc-diphospho-di-trans,poly-cis-dolichol + a di-trans,poly-cis-dolichyl phosphate + H(+)</text>
        <dbReference type="Rhea" id="RHEA:29543"/>
        <dbReference type="Rhea" id="RHEA-COMP:19498"/>
        <dbReference type="Rhea" id="RHEA-COMP:19502"/>
        <dbReference type="Rhea" id="RHEA-COMP:19512"/>
        <dbReference type="Rhea" id="RHEA-COMP:19522"/>
        <dbReference type="ChEBI" id="CHEBI:15378"/>
        <dbReference type="ChEBI" id="CHEBI:57525"/>
        <dbReference type="ChEBI" id="CHEBI:57683"/>
        <dbReference type="ChEBI" id="CHEBI:132522"/>
        <dbReference type="ChEBI" id="CHEBI:132523"/>
        <dbReference type="EC" id="2.4.1.256"/>
    </reaction>
    <physiologicalReaction direction="left-to-right" evidence="13">
        <dbReference type="Rhea" id="RHEA:29544"/>
    </physiologicalReaction>
</comment>
<dbReference type="Proteomes" id="UP001168990">
    <property type="component" value="Unassembled WGS sequence"/>
</dbReference>
<organism evidence="15 16">
    <name type="scientific">Microctonus aethiopoides</name>
    <dbReference type="NCBI Taxonomy" id="144406"/>
    <lineage>
        <taxon>Eukaryota</taxon>
        <taxon>Metazoa</taxon>
        <taxon>Ecdysozoa</taxon>
        <taxon>Arthropoda</taxon>
        <taxon>Hexapoda</taxon>
        <taxon>Insecta</taxon>
        <taxon>Pterygota</taxon>
        <taxon>Neoptera</taxon>
        <taxon>Endopterygota</taxon>
        <taxon>Hymenoptera</taxon>
        <taxon>Apocrita</taxon>
        <taxon>Ichneumonoidea</taxon>
        <taxon>Braconidae</taxon>
        <taxon>Euphorinae</taxon>
        <taxon>Microctonus</taxon>
    </lineage>
</organism>
<evidence type="ECO:0000256" key="13">
    <source>
        <dbReference type="ARBA" id="ARBA00048064"/>
    </source>
</evidence>
<gene>
    <name evidence="15" type="ORF">PV328_006711</name>
</gene>
<comment type="caution">
    <text evidence="15">The sequence shown here is derived from an EMBL/GenBank/DDBJ whole genome shotgun (WGS) entry which is preliminary data.</text>
</comment>
<dbReference type="GO" id="GO:0005789">
    <property type="term" value="C:endoplasmic reticulum membrane"/>
    <property type="evidence" value="ECO:0007669"/>
    <property type="project" value="UniProtKB-SubCell"/>
</dbReference>
<name>A0AA39KTN4_9HYME</name>
<dbReference type="AlphaFoldDB" id="A0AA39KTN4"/>
<evidence type="ECO:0000256" key="9">
    <source>
        <dbReference type="ARBA" id="ARBA00022824"/>
    </source>
</evidence>
<evidence type="ECO:0000256" key="2">
    <source>
        <dbReference type="ARBA" id="ARBA00004922"/>
    </source>
</evidence>
<evidence type="ECO:0000313" key="16">
    <source>
        <dbReference type="Proteomes" id="UP001168990"/>
    </source>
</evidence>
<comment type="pathway">
    <text evidence="2">Protein modification; protein glycosylation.</text>
</comment>
<evidence type="ECO:0000256" key="8">
    <source>
        <dbReference type="ARBA" id="ARBA00022692"/>
    </source>
</evidence>
<evidence type="ECO:0000256" key="10">
    <source>
        <dbReference type="ARBA" id="ARBA00022989"/>
    </source>
</evidence>
<evidence type="ECO:0000256" key="4">
    <source>
        <dbReference type="ARBA" id="ARBA00011967"/>
    </source>
</evidence>
<keyword evidence="7" id="KW-0808">Transferase</keyword>
<reference evidence="15" key="1">
    <citation type="journal article" date="2023" name="bioRxiv">
        <title>Scaffold-level genome assemblies of two parasitoid biocontrol wasps reveal the parthenogenesis mechanism and an associated novel virus.</title>
        <authorList>
            <person name="Inwood S."/>
            <person name="Skelly J."/>
            <person name="Guhlin J."/>
            <person name="Harrop T."/>
            <person name="Goldson S."/>
            <person name="Dearden P."/>
        </authorList>
    </citation>
    <scope>NUCLEOTIDE SEQUENCE</scope>
    <source>
        <strain evidence="15">Irish</strain>
        <tissue evidence="15">Whole body</tissue>
    </source>
</reference>
<sequence length="240" mass="27398">MTNTQNSIITSLNHPTIQRALVLLFVICTTILFLFLNKIQPNYYIDEAFHIPQTQRFCNGTFFEWDNKITTLPGLYLITASVLAPFKLCTTLFLRGVNLIGTFFNLYLIYEIMCTTTWAQKLNKSKNETWLPLAVTFSITLFPPLFFWHFLFYTDVISVNLVLLMFLLHQKQYYKNCAAAGALAVLVRQTNIIWVVLLIGERVITIIEDQTPQSISALVSRGMYGSPIHAKNKKCSPSGP</sequence>
<evidence type="ECO:0000256" key="7">
    <source>
        <dbReference type="ARBA" id="ARBA00022679"/>
    </source>
</evidence>
<dbReference type="EMBL" id="JAQQBS010000002">
    <property type="protein sequence ID" value="KAK0173528.1"/>
    <property type="molecule type" value="Genomic_DNA"/>
</dbReference>